<evidence type="ECO:0000313" key="1">
    <source>
        <dbReference type="EMBL" id="KAK1130400.1"/>
    </source>
</evidence>
<dbReference type="AlphaFoldDB" id="A0AA40G3S0"/>
<sequence length="80" mass="8644">TNGLTNQDKKNIRLVIRDSRSIVGETRIFSRLLVKSEVGAGSSNDRDHLYVAANVCPSTLSQNENLYSSVPGAGKTAVRP</sequence>
<name>A0AA40G3S0_9HYME</name>
<gene>
    <name evidence="1" type="ORF">K0M31_018532</name>
</gene>
<organism evidence="1 2">
    <name type="scientific">Melipona bicolor</name>
    <dbReference type="NCBI Taxonomy" id="60889"/>
    <lineage>
        <taxon>Eukaryota</taxon>
        <taxon>Metazoa</taxon>
        <taxon>Ecdysozoa</taxon>
        <taxon>Arthropoda</taxon>
        <taxon>Hexapoda</taxon>
        <taxon>Insecta</taxon>
        <taxon>Pterygota</taxon>
        <taxon>Neoptera</taxon>
        <taxon>Endopterygota</taxon>
        <taxon>Hymenoptera</taxon>
        <taxon>Apocrita</taxon>
        <taxon>Aculeata</taxon>
        <taxon>Apoidea</taxon>
        <taxon>Anthophila</taxon>
        <taxon>Apidae</taxon>
        <taxon>Melipona</taxon>
    </lineage>
</organism>
<dbReference type="EMBL" id="JAHYIQ010000007">
    <property type="protein sequence ID" value="KAK1130400.1"/>
    <property type="molecule type" value="Genomic_DNA"/>
</dbReference>
<keyword evidence="2" id="KW-1185">Reference proteome</keyword>
<feature type="non-terminal residue" evidence="1">
    <location>
        <position position="1"/>
    </location>
</feature>
<evidence type="ECO:0000313" key="2">
    <source>
        <dbReference type="Proteomes" id="UP001177670"/>
    </source>
</evidence>
<dbReference type="Proteomes" id="UP001177670">
    <property type="component" value="Unassembled WGS sequence"/>
</dbReference>
<protein>
    <submittedName>
        <fullName evidence="1">Uncharacterized protein</fullName>
    </submittedName>
</protein>
<comment type="caution">
    <text evidence="1">The sequence shown here is derived from an EMBL/GenBank/DDBJ whole genome shotgun (WGS) entry which is preliminary data.</text>
</comment>
<reference evidence="1" key="1">
    <citation type="submission" date="2021-10" db="EMBL/GenBank/DDBJ databases">
        <title>Melipona bicolor Genome sequencing and assembly.</title>
        <authorList>
            <person name="Araujo N.S."/>
            <person name="Arias M.C."/>
        </authorList>
    </citation>
    <scope>NUCLEOTIDE SEQUENCE</scope>
    <source>
        <strain evidence="1">USP_2M_L1-L4_2017</strain>
        <tissue evidence="1">Whole body</tissue>
    </source>
</reference>
<accession>A0AA40G3S0</accession>
<proteinExistence type="predicted"/>